<organism evidence="1 2">
    <name type="scientific">Sphaerotilus natans subsp. natans DSM 6575</name>
    <dbReference type="NCBI Taxonomy" id="1286631"/>
    <lineage>
        <taxon>Bacteria</taxon>
        <taxon>Pseudomonadati</taxon>
        <taxon>Pseudomonadota</taxon>
        <taxon>Betaproteobacteria</taxon>
        <taxon>Burkholderiales</taxon>
        <taxon>Sphaerotilaceae</taxon>
        <taxon>Sphaerotilus</taxon>
    </lineage>
</organism>
<evidence type="ECO:0000313" key="1">
    <source>
        <dbReference type="EMBL" id="KDB53662.1"/>
    </source>
</evidence>
<comment type="caution">
    <text evidence="1">The sequence shown here is derived from an EMBL/GenBank/DDBJ whole genome shotgun (WGS) entry which is preliminary data.</text>
</comment>
<proteinExistence type="predicted"/>
<accession>A0A059KQ95</accession>
<dbReference type="AlphaFoldDB" id="A0A059KQ95"/>
<evidence type="ECO:0000313" key="2">
    <source>
        <dbReference type="Proteomes" id="UP000026714"/>
    </source>
</evidence>
<keyword evidence="2" id="KW-1185">Reference proteome</keyword>
<name>A0A059KQ95_9BURK</name>
<reference evidence="1 2" key="1">
    <citation type="journal article" date="2014" name="FEMS Microbiol. Ecol.">
        <title>Sphaerotilus natans encrusted with nanoball-shaped Fe(III) oxide minerals formed by nitrate-reducing mixotrophic Fe(II) oxidation.</title>
        <authorList>
            <person name="Park S."/>
            <person name="Kim D.H."/>
            <person name="Lee J.H."/>
            <person name="Hur H.G."/>
        </authorList>
    </citation>
    <scope>NUCLEOTIDE SEQUENCE [LARGE SCALE GENOMIC DNA]</scope>
    <source>
        <strain evidence="1 2">DSM 6575</strain>
    </source>
</reference>
<protein>
    <submittedName>
        <fullName evidence="1">Uncharacterized protein</fullName>
    </submittedName>
</protein>
<dbReference type="EMBL" id="AZRA01000019">
    <property type="protein sequence ID" value="KDB53662.1"/>
    <property type="molecule type" value="Genomic_DNA"/>
</dbReference>
<sequence>MSRFLNPEDRPVVEVSFPAHIRKDHQPAGAAITRRWAIDPLIAAKESS</sequence>
<dbReference type="Proteomes" id="UP000026714">
    <property type="component" value="Unassembled WGS sequence"/>
</dbReference>
<gene>
    <name evidence="1" type="ORF">X805_07440</name>
</gene>